<feature type="chain" id="PRO_5042001330" description="Secreted protein" evidence="2">
    <location>
        <begin position="29"/>
        <end position="88"/>
    </location>
</feature>
<reference evidence="3" key="1">
    <citation type="journal article" date="2023" name="G3 (Bethesda)">
        <title>A reference genome for the long-term kleptoplast-retaining sea slug Elysia crispata morphotype clarki.</title>
        <authorList>
            <person name="Eastman K.E."/>
            <person name="Pendleton A.L."/>
            <person name="Shaikh M.A."/>
            <person name="Suttiyut T."/>
            <person name="Ogas R."/>
            <person name="Tomko P."/>
            <person name="Gavelis G."/>
            <person name="Widhalm J.R."/>
            <person name="Wisecaver J.H."/>
        </authorList>
    </citation>
    <scope>NUCLEOTIDE SEQUENCE</scope>
    <source>
        <strain evidence="3">ECLA1</strain>
    </source>
</reference>
<feature type="region of interest" description="Disordered" evidence="1">
    <location>
        <begin position="56"/>
        <end position="88"/>
    </location>
</feature>
<dbReference type="EMBL" id="JAWDGP010003545">
    <property type="protein sequence ID" value="KAK3773318.1"/>
    <property type="molecule type" value="Genomic_DNA"/>
</dbReference>
<evidence type="ECO:0008006" key="5">
    <source>
        <dbReference type="Google" id="ProtNLM"/>
    </source>
</evidence>
<comment type="caution">
    <text evidence="3">The sequence shown here is derived from an EMBL/GenBank/DDBJ whole genome shotgun (WGS) entry which is preliminary data.</text>
</comment>
<evidence type="ECO:0000256" key="1">
    <source>
        <dbReference type="SAM" id="MobiDB-lite"/>
    </source>
</evidence>
<dbReference type="AlphaFoldDB" id="A0AAE0ZPP1"/>
<accession>A0AAE0ZPP1</accession>
<evidence type="ECO:0000313" key="3">
    <source>
        <dbReference type="EMBL" id="KAK3773318.1"/>
    </source>
</evidence>
<dbReference type="Proteomes" id="UP001283361">
    <property type="component" value="Unassembled WGS sequence"/>
</dbReference>
<protein>
    <recommendedName>
        <fullName evidence="5">Secreted protein</fullName>
    </recommendedName>
</protein>
<sequence length="88" mass="9771">MIGPPVTLRKLPLLPVLFLLPFYSFIPPEPTSRTNSWLPWYGQHSVILSSHLSSDSWLPKHAEGSEPVSWSLHPGSDESPDSRSGKPP</sequence>
<gene>
    <name evidence="3" type="ORF">RRG08_023204</name>
</gene>
<evidence type="ECO:0000313" key="4">
    <source>
        <dbReference type="Proteomes" id="UP001283361"/>
    </source>
</evidence>
<organism evidence="3 4">
    <name type="scientific">Elysia crispata</name>
    <name type="common">lettuce slug</name>
    <dbReference type="NCBI Taxonomy" id="231223"/>
    <lineage>
        <taxon>Eukaryota</taxon>
        <taxon>Metazoa</taxon>
        <taxon>Spiralia</taxon>
        <taxon>Lophotrochozoa</taxon>
        <taxon>Mollusca</taxon>
        <taxon>Gastropoda</taxon>
        <taxon>Heterobranchia</taxon>
        <taxon>Euthyneura</taxon>
        <taxon>Panpulmonata</taxon>
        <taxon>Sacoglossa</taxon>
        <taxon>Placobranchoidea</taxon>
        <taxon>Plakobranchidae</taxon>
        <taxon>Elysia</taxon>
    </lineage>
</organism>
<keyword evidence="4" id="KW-1185">Reference proteome</keyword>
<proteinExistence type="predicted"/>
<feature type="signal peptide" evidence="2">
    <location>
        <begin position="1"/>
        <end position="28"/>
    </location>
</feature>
<evidence type="ECO:0000256" key="2">
    <source>
        <dbReference type="SAM" id="SignalP"/>
    </source>
</evidence>
<name>A0AAE0ZPP1_9GAST</name>
<keyword evidence="2" id="KW-0732">Signal</keyword>